<comment type="similarity">
    <text evidence="2 4">Belongs to the eukaryotic RPC7 RNA polymerase subunit family.</text>
</comment>
<proteinExistence type="inferred from homology"/>
<evidence type="ECO:0000313" key="6">
    <source>
        <dbReference type="EMBL" id="KAF2687496.1"/>
    </source>
</evidence>
<protein>
    <recommendedName>
        <fullName evidence="4">DNA-directed RNA polymerase III subunit</fullName>
    </recommendedName>
</protein>
<sequence>MAARGRGGGRGGARGGRGGGFGRGMLAGQEVSWDLTGIEQHLERRPAERFPLAKPVQAGPPSAHETAMVQHYLAVRDRIHDGPFYTILNDGMKNGLKRKANDPAPTDASLFDPFTDNQTYSSKYLKKRRRIPKLDMRPYAVEFFPDELHTYMGHTAEGTTNKKRTLGVATKLDMNGFARKLEDLSAHIQEAEARAEEEEEEEEEEVEDEEKDEAGDDEDNWSAVSSDSEESGDDYNAEQYFDNGEDDDIDDDTYDNAYDL</sequence>
<keyword evidence="3 4" id="KW-0539">Nucleus</keyword>
<evidence type="ECO:0000256" key="2">
    <source>
        <dbReference type="ARBA" id="ARBA00008352"/>
    </source>
</evidence>
<evidence type="ECO:0000256" key="1">
    <source>
        <dbReference type="ARBA" id="ARBA00004123"/>
    </source>
</evidence>
<gene>
    <name evidence="6" type="ORF">K458DRAFT_429396</name>
</gene>
<dbReference type="GO" id="GO:0005666">
    <property type="term" value="C:RNA polymerase III complex"/>
    <property type="evidence" value="ECO:0007669"/>
    <property type="project" value="UniProtKB-UniRule"/>
</dbReference>
<feature type="compositionally biased region" description="Acidic residues" evidence="5">
    <location>
        <begin position="243"/>
        <end position="254"/>
    </location>
</feature>
<feature type="region of interest" description="Disordered" evidence="5">
    <location>
        <begin position="190"/>
        <end position="260"/>
    </location>
</feature>
<accession>A0A6G1JAD8</accession>
<dbReference type="AlphaFoldDB" id="A0A6G1JAD8"/>
<dbReference type="Proteomes" id="UP000799291">
    <property type="component" value="Unassembled WGS sequence"/>
</dbReference>
<feature type="region of interest" description="Disordered" evidence="5">
    <location>
        <begin position="1"/>
        <end position="23"/>
    </location>
</feature>
<reference evidence="6" key="1">
    <citation type="journal article" date="2020" name="Stud. Mycol.">
        <title>101 Dothideomycetes genomes: a test case for predicting lifestyles and emergence of pathogens.</title>
        <authorList>
            <person name="Haridas S."/>
            <person name="Albert R."/>
            <person name="Binder M."/>
            <person name="Bloem J."/>
            <person name="Labutti K."/>
            <person name="Salamov A."/>
            <person name="Andreopoulos B."/>
            <person name="Baker S."/>
            <person name="Barry K."/>
            <person name="Bills G."/>
            <person name="Bluhm B."/>
            <person name="Cannon C."/>
            <person name="Castanera R."/>
            <person name="Culley D."/>
            <person name="Daum C."/>
            <person name="Ezra D."/>
            <person name="Gonzalez J."/>
            <person name="Henrissat B."/>
            <person name="Kuo A."/>
            <person name="Liang C."/>
            <person name="Lipzen A."/>
            <person name="Lutzoni F."/>
            <person name="Magnuson J."/>
            <person name="Mondo S."/>
            <person name="Nolan M."/>
            <person name="Ohm R."/>
            <person name="Pangilinan J."/>
            <person name="Park H.-J."/>
            <person name="Ramirez L."/>
            <person name="Alfaro M."/>
            <person name="Sun H."/>
            <person name="Tritt A."/>
            <person name="Yoshinaga Y."/>
            <person name="Zwiers L.-H."/>
            <person name="Turgeon B."/>
            <person name="Goodwin S."/>
            <person name="Spatafora J."/>
            <person name="Crous P."/>
            <person name="Grigoriev I."/>
        </authorList>
    </citation>
    <scope>NUCLEOTIDE SEQUENCE</scope>
    <source>
        <strain evidence="6">CBS 122367</strain>
    </source>
</reference>
<evidence type="ECO:0000256" key="4">
    <source>
        <dbReference type="PIRNR" id="PIRNR000777"/>
    </source>
</evidence>
<dbReference type="OrthoDB" id="5377312at2759"/>
<organism evidence="6 7">
    <name type="scientific">Lentithecium fluviatile CBS 122367</name>
    <dbReference type="NCBI Taxonomy" id="1168545"/>
    <lineage>
        <taxon>Eukaryota</taxon>
        <taxon>Fungi</taxon>
        <taxon>Dikarya</taxon>
        <taxon>Ascomycota</taxon>
        <taxon>Pezizomycotina</taxon>
        <taxon>Dothideomycetes</taxon>
        <taxon>Pleosporomycetidae</taxon>
        <taxon>Pleosporales</taxon>
        <taxon>Massarineae</taxon>
        <taxon>Lentitheciaceae</taxon>
        <taxon>Lentithecium</taxon>
    </lineage>
</organism>
<evidence type="ECO:0000256" key="5">
    <source>
        <dbReference type="SAM" id="MobiDB-lite"/>
    </source>
</evidence>
<comment type="subcellular location">
    <subcellularLocation>
        <location evidence="1 4">Nucleus</location>
    </subcellularLocation>
</comment>
<keyword evidence="7" id="KW-1185">Reference proteome</keyword>
<dbReference type="PANTHER" id="PTHR15367">
    <property type="entry name" value="DNA-DIRECTED RNA POLYMERASE III"/>
    <property type="match status" value="1"/>
</dbReference>
<dbReference type="Pfam" id="PF11705">
    <property type="entry name" value="RNA_pol_3_Rpc31"/>
    <property type="match status" value="1"/>
</dbReference>
<evidence type="ECO:0000313" key="7">
    <source>
        <dbReference type="Proteomes" id="UP000799291"/>
    </source>
</evidence>
<dbReference type="InterPro" id="IPR024661">
    <property type="entry name" value="RNA_pol_III_Rpc31"/>
</dbReference>
<name>A0A6G1JAD8_9PLEO</name>
<evidence type="ECO:0000256" key="3">
    <source>
        <dbReference type="ARBA" id="ARBA00023242"/>
    </source>
</evidence>
<comment type="function">
    <text evidence="4">DNA-dependent RNA polymerase catalyzes the transcription of DNA into RNA using the four ribonucleoside triphosphates as substrates. Specific peripheric component of RNA polymerase III which synthesizes small RNAs, such as 5S rRNA and tRNAs.</text>
</comment>
<feature type="compositionally biased region" description="Acidic residues" evidence="5">
    <location>
        <begin position="195"/>
        <end position="220"/>
    </location>
</feature>
<dbReference type="GO" id="GO:0006383">
    <property type="term" value="P:transcription by RNA polymerase III"/>
    <property type="evidence" value="ECO:0007669"/>
    <property type="project" value="UniProtKB-UniRule"/>
</dbReference>
<dbReference type="PANTHER" id="PTHR15367:SF2">
    <property type="entry name" value="DNA-DIRECTED RNA POLYMERASE III SUBUNIT"/>
    <property type="match status" value="1"/>
</dbReference>
<dbReference type="PIRSF" id="PIRSF000777">
    <property type="entry name" value="RNA_polIII_C31"/>
    <property type="match status" value="1"/>
</dbReference>
<dbReference type="EMBL" id="MU005575">
    <property type="protein sequence ID" value="KAF2687496.1"/>
    <property type="molecule type" value="Genomic_DNA"/>
</dbReference>
<feature type="compositionally biased region" description="Acidic residues" evidence="5">
    <location>
        <begin position="227"/>
        <end position="236"/>
    </location>
</feature>
<comment type="subunit">
    <text evidence="4">Component of the RNA polymerase III (Pol III) complex.</text>
</comment>